<dbReference type="Gene3D" id="3.90.1530.30">
    <property type="match status" value="1"/>
</dbReference>
<dbReference type="InterPro" id="IPR050336">
    <property type="entry name" value="Chromosome_partition/occlusion"/>
</dbReference>
<dbReference type="Proteomes" id="UP000244912">
    <property type="component" value="Unassembled WGS sequence"/>
</dbReference>
<feature type="region of interest" description="Disordered" evidence="1">
    <location>
        <begin position="289"/>
        <end position="308"/>
    </location>
</feature>
<feature type="domain" description="ParB-like N-terminal" evidence="2">
    <location>
        <begin position="76"/>
        <end position="140"/>
    </location>
</feature>
<feature type="region of interest" description="Disordered" evidence="1">
    <location>
        <begin position="1"/>
        <end position="43"/>
    </location>
</feature>
<dbReference type="PANTHER" id="PTHR33375:SF1">
    <property type="entry name" value="CHROMOSOME-PARTITIONING PROTEIN PARB-RELATED"/>
    <property type="match status" value="1"/>
</dbReference>
<dbReference type="EMBL" id="ONZF01000013">
    <property type="protein sequence ID" value="SPJ25988.1"/>
    <property type="molecule type" value="Genomic_DNA"/>
</dbReference>
<evidence type="ECO:0000256" key="1">
    <source>
        <dbReference type="SAM" id="MobiDB-lite"/>
    </source>
</evidence>
<dbReference type="InterPro" id="IPR036086">
    <property type="entry name" value="ParB/Sulfiredoxin_sf"/>
</dbReference>
<reference evidence="3 4" key="1">
    <citation type="submission" date="2018-03" db="EMBL/GenBank/DDBJ databases">
        <authorList>
            <person name="Keele B.F."/>
        </authorList>
    </citation>
    <scope>NUCLEOTIDE SEQUENCE [LARGE SCALE GENOMIC DNA]</scope>
    <source>
        <strain evidence="3 4">CECT 8504</strain>
    </source>
</reference>
<dbReference type="SUPFAM" id="SSF110849">
    <property type="entry name" value="ParB/Sulfiredoxin"/>
    <property type="match status" value="1"/>
</dbReference>
<dbReference type="OrthoDB" id="7656008at2"/>
<protein>
    <recommendedName>
        <fullName evidence="2">ParB-like N-terminal domain-containing protein</fullName>
    </recommendedName>
</protein>
<dbReference type="Pfam" id="PF02195">
    <property type="entry name" value="ParB_N"/>
    <property type="match status" value="1"/>
</dbReference>
<keyword evidence="4" id="KW-1185">Reference proteome</keyword>
<sequence>MVKKRRTFDIEIPEDDGPSPAPEPERRRGPMASAIRETAESARARQDLETQIRAENDALAFELVELRDKGLVVELVPLDAIHVQKLTRDRAIGVDPELDELKESIRAVGLSNPIRLEAAGEGAFELVQGFRRLSAYRALLAETGDAETYGRIPAAVMHPGETMDGLYRRMVDENLVRKDISFAEMAQLAIAYAGDPQVAETDPDRAVADLFKSAGYQKRSYIRGFIKLMVALGNDVSHPTGIPRALGTTLVKKIEAAPGLAATIRGELARVTTAEEELAILRRHAGEAVDRPEKLRAPRPGSKAKTSFQFDRGEGVRAKCTASAGRLEVRLDRDFSSIDPRKLERAVREMLDKLD</sequence>
<proteinExistence type="predicted"/>
<dbReference type="RefSeq" id="WP_108895712.1">
    <property type="nucleotide sequence ID" value="NZ_ONZF01000013.1"/>
</dbReference>
<dbReference type="GO" id="GO:0005694">
    <property type="term" value="C:chromosome"/>
    <property type="evidence" value="ECO:0007669"/>
    <property type="project" value="TreeGrafter"/>
</dbReference>
<dbReference type="PANTHER" id="PTHR33375">
    <property type="entry name" value="CHROMOSOME-PARTITIONING PROTEIN PARB-RELATED"/>
    <property type="match status" value="1"/>
</dbReference>
<dbReference type="GO" id="GO:0007059">
    <property type="term" value="P:chromosome segregation"/>
    <property type="evidence" value="ECO:0007669"/>
    <property type="project" value="TreeGrafter"/>
</dbReference>
<gene>
    <name evidence="3" type="ORF">PAA8504_03844</name>
</gene>
<evidence type="ECO:0000313" key="4">
    <source>
        <dbReference type="Proteomes" id="UP000244912"/>
    </source>
</evidence>
<dbReference type="InterPro" id="IPR003115">
    <property type="entry name" value="ParB_N"/>
</dbReference>
<accession>A0A2R8C0Q7</accession>
<dbReference type="AlphaFoldDB" id="A0A2R8C0Q7"/>
<name>A0A2R8C0Q7_9RHOB</name>
<organism evidence="3 4">
    <name type="scientific">Palleronia abyssalis</name>
    <dbReference type="NCBI Taxonomy" id="1501240"/>
    <lineage>
        <taxon>Bacteria</taxon>
        <taxon>Pseudomonadati</taxon>
        <taxon>Pseudomonadota</taxon>
        <taxon>Alphaproteobacteria</taxon>
        <taxon>Rhodobacterales</taxon>
        <taxon>Roseobacteraceae</taxon>
        <taxon>Palleronia</taxon>
    </lineage>
</organism>
<evidence type="ECO:0000313" key="3">
    <source>
        <dbReference type="EMBL" id="SPJ25988.1"/>
    </source>
</evidence>
<evidence type="ECO:0000259" key="2">
    <source>
        <dbReference type="Pfam" id="PF02195"/>
    </source>
</evidence>